<evidence type="ECO:0000256" key="1">
    <source>
        <dbReference type="ARBA" id="ARBA00023025"/>
    </source>
</evidence>
<dbReference type="GO" id="GO:0030153">
    <property type="term" value="P:bacteriocin immunity"/>
    <property type="evidence" value="ECO:0007669"/>
    <property type="project" value="UniProtKB-KW"/>
</dbReference>
<dbReference type="GeneID" id="66962193"/>
<keyword evidence="1" id="KW-0079">Bacteriocin immunity</keyword>
<evidence type="ECO:0000313" key="6">
    <source>
        <dbReference type="Proteomes" id="UP000244870"/>
    </source>
</evidence>
<dbReference type="Proteomes" id="UP000244870">
    <property type="component" value="Chromosome"/>
</dbReference>
<proteinExistence type="predicted"/>
<dbReference type="InterPro" id="IPR023130">
    <property type="entry name" value="Ta0600-like_sf"/>
</dbReference>
<organism evidence="3 5">
    <name type="scientific">Weissella cibaria</name>
    <dbReference type="NCBI Taxonomy" id="137591"/>
    <lineage>
        <taxon>Bacteria</taxon>
        <taxon>Bacillati</taxon>
        <taxon>Bacillota</taxon>
        <taxon>Bacilli</taxon>
        <taxon>Lactobacillales</taxon>
        <taxon>Lactobacillaceae</taxon>
        <taxon>Weissella</taxon>
    </lineage>
</organism>
<dbReference type="Proteomes" id="UP000320012">
    <property type="component" value="Unassembled WGS sequence"/>
</dbReference>
<reference evidence="3" key="1">
    <citation type="journal article" date="2015" name="Microbiology (Mosc.)">
        <title>Genomics of the Weissella cibaria species with an examination of its metabolic traits.</title>
        <authorList>
            <person name="Lynch K.M."/>
            <person name="Lucid A."/>
            <person name="Arendt E.K."/>
            <person name="Sleator R.D."/>
            <person name="Lucey B."/>
            <person name="Coffey A."/>
        </authorList>
    </citation>
    <scope>NUCLEOTIDE SEQUENCE [LARGE SCALE GENOMIC DNA]</scope>
    <source>
        <strain evidence="3">AB3b</strain>
    </source>
</reference>
<dbReference type="Gene3D" id="1.20.1440.50">
    <property type="entry name" value="Ta0600-like"/>
    <property type="match status" value="1"/>
</dbReference>
<accession>A0A0D1JGF4</accession>
<evidence type="ECO:0000313" key="5">
    <source>
        <dbReference type="Proteomes" id="UP000032289"/>
    </source>
</evidence>
<protein>
    <recommendedName>
        <fullName evidence="8">Bacteriocin immunity protein</fullName>
    </recommendedName>
</protein>
<dbReference type="EMBL" id="JWHT01000059">
    <property type="protein sequence ID" value="KIU20488.1"/>
    <property type="molecule type" value="Genomic_DNA"/>
</dbReference>
<reference evidence="4 7" key="3">
    <citation type="submission" date="2019-07" db="EMBL/GenBank/DDBJ databases">
        <title>Genome sequence of Weissella cibaria GK1.</title>
        <authorList>
            <person name="Choi H.-J."/>
        </authorList>
    </citation>
    <scope>NUCLEOTIDE SEQUENCE [LARGE SCALE GENOMIC DNA]</scope>
    <source>
        <strain evidence="4 7">GK1</strain>
    </source>
</reference>
<dbReference type="EMBL" id="CP020928">
    <property type="protein sequence ID" value="AWF95925.1"/>
    <property type="molecule type" value="Genomic_DNA"/>
</dbReference>
<name>A0A0D1JGF4_9LACO</name>
<dbReference type="RefSeq" id="WP_010369657.1">
    <property type="nucleotide sequence ID" value="NZ_BJEF01000012.1"/>
</dbReference>
<evidence type="ECO:0000313" key="7">
    <source>
        <dbReference type="Proteomes" id="UP000320012"/>
    </source>
</evidence>
<dbReference type="Proteomes" id="UP000032289">
    <property type="component" value="Unassembled WGS sequence"/>
</dbReference>
<sequence>MFFNKQRRIDRLERAQVLDAVMGLQQVLNEADVINELLLVAQRVATRMERGEDARRWANRLVAYIDFSVFNRTFTLPDGAAPYVAQLREIGKLAGVNGAYRTDYGSAAQF</sequence>
<evidence type="ECO:0000313" key="3">
    <source>
        <dbReference type="EMBL" id="KIU20488.1"/>
    </source>
</evidence>
<dbReference type="OrthoDB" id="1907362at2"/>
<gene>
    <name evidence="3" type="ORF">ab3b_02167</name>
    <name evidence="2" type="ORF">B6254_1531</name>
    <name evidence="4" type="ORF">FO435_07100</name>
</gene>
<evidence type="ECO:0000313" key="2">
    <source>
        <dbReference type="EMBL" id="AWF95925.1"/>
    </source>
</evidence>
<dbReference type="EMBL" id="VNHC01000002">
    <property type="protein sequence ID" value="TVV27661.1"/>
    <property type="molecule type" value="Genomic_DNA"/>
</dbReference>
<reference evidence="2 6" key="2">
    <citation type="submission" date="2017-04" db="EMBL/GenBank/DDBJ databases">
        <title>Weissella cibaria strain m2 complete genome.</title>
        <authorList>
            <person name="Pan Q."/>
            <person name="Tan M."/>
            <person name="Yao F."/>
            <person name="Su S."/>
        </authorList>
    </citation>
    <scope>NUCLEOTIDE SEQUENCE [LARGE SCALE GENOMIC DNA]</scope>
    <source>
        <strain evidence="2 6">M2</strain>
    </source>
</reference>
<evidence type="ECO:0008006" key="8">
    <source>
        <dbReference type="Google" id="ProtNLM"/>
    </source>
</evidence>
<dbReference type="SUPFAM" id="SSF109797">
    <property type="entry name" value="Bacteriocin immunity protein-like"/>
    <property type="match status" value="1"/>
</dbReference>
<dbReference type="PATRIC" id="fig|137591.24.peg.2116"/>
<dbReference type="AlphaFoldDB" id="A0A0D1JGF4"/>
<evidence type="ECO:0000313" key="4">
    <source>
        <dbReference type="EMBL" id="TVV27661.1"/>
    </source>
</evidence>